<protein>
    <submittedName>
        <fullName evidence="1">Uncharacterized protein</fullName>
    </submittedName>
</protein>
<dbReference type="RefSeq" id="WP_106215698.1">
    <property type="nucleotide sequence ID" value="NZ_PVZF01000035.1"/>
</dbReference>
<reference evidence="1 2" key="1">
    <citation type="submission" date="2018-03" db="EMBL/GenBank/DDBJ databases">
        <title>Genomic Encyclopedia of Archaeal and Bacterial Type Strains, Phase II (KMG-II): from individual species to whole genera.</title>
        <authorList>
            <person name="Goeker M."/>
        </authorList>
    </citation>
    <scope>NUCLEOTIDE SEQUENCE [LARGE SCALE GENOMIC DNA]</scope>
    <source>
        <strain evidence="1 2">DSM 19711</strain>
    </source>
</reference>
<keyword evidence="2" id="KW-1185">Reference proteome</keyword>
<dbReference type="AlphaFoldDB" id="A0A2T0QNA5"/>
<proteinExistence type="predicted"/>
<dbReference type="EMBL" id="PVZF01000035">
    <property type="protein sequence ID" value="PRY06092.1"/>
    <property type="molecule type" value="Genomic_DNA"/>
</dbReference>
<sequence>MSPGPDLDPERRGPLRLTLDEARRRFRGELVQYRDHHVQADVDGFPSVVASDPIEALVYWPPDLLGWPIEDLLDLDPIPDTDSKESP</sequence>
<gene>
    <name evidence="1" type="ORF">CLV37_1357</name>
</gene>
<organism evidence="1 2">
    <name type="scientific">Kineococcus rhizosphaerae</name>
    <dbReference type="NCBI Taxonomy" id="559628"/>
    <lineage>
        <taxon>Bacteria</taxon>
        <taxon>Bacillati</taxon>
        <taxon>Actinomycetota</taxon>
        <taxon>Actinomycetes</taxon>
        <taxon>Kineosporiales</taxon>
        <taxon>Kineosporiaceae</taxon>
        <taxon>Kineococcus</taxon>
    </lineage>
</organism>
<dbReference type="Proteomes" id="UP000238083">
    <property type="component" value="Unassembled WGS sequence"/>
</dbReference>
<comment type="caution">
    <text evidence="1">The sequence shown here is derived from an EMBL/GenBank/DDBJ whole genome shotgun (WGS) entry which is preliminary data.</text>
</comment>
<name>A0A2T0QNA5_9ACTN</name>
<accession>A0A2T0QNA5</accession>
<evidence type="ECO:0000313" key="2">
    <source>
        <dbReference type="Proteomes" id="UP000238083"/>
    </source>
</evidence>
<evidence type="ECO:0000313" key="1">
    <source>
        <dbReference type="EMBL" id="PRY06092.1"/>
    </source>
</evidence>